<dbReference type="Pfam" id="PF00313">
    <property type="entry name" value="CSD"/>
    <property type="match status" value="1"/>
</dbReference>
<accession>A0A3M9XMR8</accession>
<protein>
    <submittedName>
        <fullName evidence="4">HPF/RaiA family ribosome-associated protein</fullName>
    </submittedName>
</protein>
<dbReference type="Proteomes" id="UP000268623">
    <property type="component" value="Unassembled WGS sequence"/>
</dbReference>
<dbReference type="Gene3D" id="2.40.50.140">
    <property type="entry name" value="Nucleic acid-binding proteins"/>
    <property type="match status" value="1"/>
</dbReference>
<dbReference type="SMART" id="SM00357">
    <property type="entry name" value="CSP"/>
    <property type="match status" value="1"/>
</dbReference>
<keyword evidence="1" id="KW-0175">Coiled coil</keyword>
<feature type="region of interest" description="Disordered" evidence="2">
    <location>
        <begin position="164"/>
        <end position="187"/>
    </location>
</feature>
<feature type="domain" description="CSD" evidence="3">
    <location>
        <begin position="117"/>
        <end position="181"/>
    </location>
</feature>
<gene>
    <name evidence="4" type="ORF">D1O30_05445</name>
</gene>
<dbReference type="Pfam" id="PF02482">
    <property type="entry name" value="Ribosomal_S30AE"/>
    <property type="match status" value="1"/>
</dbReference>
<dbReference type="SUPFAM" id="SSF50249">
    <property type="entry name" value="Nucleic acid-binding proteins"/>
    <property type="match status" value="1"/>
</dbReference>
<dbReference type="EMBL" id="QWDD01000001">
    <property type="protein sequence ID" value="RNJ49125.1"/>
    <property type="molecule type" value="Genomic_DNA"/>
</dbReference>
<dbReference type="GO" id="GO:0005829">
    <property type="term" value="C:cytosol"/>
    <property type="evidence" value="ECO:0007669"/>
    <property type="project" value="UniProtKB-ARBA"/>
</dbReference>
<evidence type="ECO:0000259" key="3">
    <source>
        <dbReference type="PROSITE" id="PS51857"/>
    </source>
</evidence>
<dbReference type="GO" id="GO:0003676">
    <property type="term" value="F:nucleic acid binding"/>
    <property type="evidence" value="ECO:0007669"/>
    <property type="project" value="InterPro"/>
</dbReference>
<dbReference type="InterPro" id="IPR011129">
    <property type="entry name" value="CSD"/>
</dbReference>
<dbReference type="InterPro" id="IPR036567">
    <property type="entry name" value="RHF-like"/>
</dbReference>
<dbReference type="InterPro" id="IPR002059">
    <property type="entry name" value="CSP_DNA-bd"/>
</dbReference>
<dbReference type="PROSITE" id="PS51857">
    <property type="entry name" value="CSD_2"/>
    <property type="match status" value="1"/>
</dbReference>
<comment type="caution">
    <text evidence="4">The sequence shown here is derived from an EMBL/GenBank/DDBJ whole genome shotgun (WGS) entry which is preliminary data.</text>
</comment>
<sequence>MQTQPKIDFQGVEPSSRQQEQIMRQIEKLEDRYGRATACRVVVKGPGAHHHTGGLYEINLHLVLPDKREVAIERTPHQDERFQDFDFALNDAFKRARRRLQDQVRRMRGKVKHHETAPTGVVKKMVAEDGYGFIEAPDGREIYFHRNSVEGSEFDALKPGVRVRYSEEEGREGPQASRVTPLGRDAA</sequence>
<dbReference type="OrthoDB" id="9782252at2"/>
<feature type="coiled-coil region" evidence="1">
    <location>
        <begin position="90"/>
        <end position="117"/>
    </location>
</feature>
<evidence type="ECO:0000313" key="4">
    <source>
        <dbReference type="EMBL" id="RNJ49125.1"/>
    </source>
</evidence>
<name>A0A3M9XMR8_9HYPH</name>
<dbReference type="RefSeq" id="WP_123175106.1">
    <property type="nucleotide sequence ID" value="NZ_QWDD01000001.1"/>
</dbReference>
<evidence type="ECO:0000256" key="1">
    <source>
        <dbReference type="SAM" id="Coils"/>
    </source>
</evidence>
<dbReference type="InterPro" id="IPR003489">
    <property type="entry name" value="RHF/RaiA"/>
</dbReference>
<organism evidence="4 5">
    <name type="scientific">Methylocystis hirsuta</name>
    <dbReference type="NCBI Taxonomy" id="369798"/>
    <lineage>
        <taxon>Bacteria</taxon>
        <taxon>Pseudomonadati</taxon>
        <taxon>Pseudomonadota</taxon>
        <taxon>Alphaproteobacteria</taxon>
        <taxon>Hyphomicrobiales</taxon>
        <taxon>Methylocystaceae</taxon>
        <taxon>Methylocystis</taxon>
    </lineage>
</organism>
<dbReference type="AlphaFoldDB" id="A0A3M9XMR8"/>
<dbReference type="SUPFAM" id="SSF69754">
    <property type="entry name" value="Ribosome binding protein Y (YfiA homologue)"/>
    <property type="match status" value="1"/>
</dbReference>
<dbReference type="Gene3D" id="3.30.160.100">
    <property type="entry name" value="Ribosome hibernation promotion factor-like"/>
    <property type="match status" value="1"/>
</dbReference>
<reference evidence="4 5" key="1">
    <citation type="submission" date="2018-08" db="EMBL/GenBank/DDBJ databases">
        <title>Genome sequence of Methylocystis hirsuta CSC1, a methanotroph able to accumulate PHAs.</title>
        <authorList>
            <person name="Bordel S."/>
            <person name="Rodriguez E."/>
            <person name="Gancedo J."/>
            <person name="Munoz R."/>
        </authorList>
    </citation>
    <scope>NUCLEOTIDE SEQUENCE [LARGE SCALE GENOMIC DNA]</scope>
    <source>
        <strain evidence="4 5">CSC1</strain>
    </source>
</reference>
<keyword evidence="5" id="KW-1185">Reference proteome</keyword>
<evidence type="ECO:0000313" key="5">
    <source>
        <dbReference type="Proteomes" id="UP000268623"/>
    </source>
</evidence>
<proteinExistence type="predicted"/>
<evidence type="ECO:0000256" key="2">
    <source>
        <dbReference type="SAM" id="MobiDB-lite"/>
    </source>
</evidence>
<dbReference type="InterPro" id="IPR012340">
    <property type="entry name" value="NA-bd_OB-fold"/>
</dbReference>